<proteinExistence type="predicted"/>
<dbReference type="GO" id="GO:0042834">
    <property type="term" value="F:peptidoglycan binding"/>
    <property type="evidence" value="ECO:0007669"/>
    <property type="project" value="InterPro"/>
</dbReference>
<feature type="compositionally biased region" description="Polar residues" evidence="1">
    <location>
        <begin position="105"/>
        <end position="116"/>
    </location>
</feature>
<dbReference type="Pfam" id="PF05036">
    <property type="entry name" value="SPOR"/>
    <property type="match status" value="1"/>
</dbReference>
<feature type="region of interest" description="Disordered" evidence="1">
    <location>
        <begin position="43"/>
        <end position="126"/>
    </location>
</feature>
<name>A0A2Z6EY48_9BURK</name>
<dbReference type="PANTHER" id="PTHR38687:SF1">
    <property type="entry name" value="CELL DIVISION PROTEIN DEDD"/>
    <property type="match status" value="1"/>
</dbReference>
<dbReference type="SUPFAM" id="SSF110997">
    <property type="entry name" value="Sporulation related repeat"/>
    <property type="match status" value="1"/>
</dbReference>
<dbReference type="KEGG" id="mcys:MCB1EB_2210"/>
<dbReference type="Gene3D" id="3.30.70.1070">
    <property type="entry name" value="Sporulation related repeat"/>
    <property type="match status" value="1"/>
</dbReference>
<dbReference type="GO" id="GO:0030428">
    <property type="term" value="C:cell septum"/>
    <property type="evidence" value="ECO:0007669"/>
    <property type="project" value="TreeGrafter"/>
</dbReference>
<dbReference type="EMBL" id="AP018150">
    <property type="protein sequence ID" value="BBE10371.1"/>
    <property type="molecule type" value="Genomic_DNA"/>
</dbReference>
<feature type="compositionally biased region" description="Polar residues" evidence="1">
    <location>
        <begin position="50"/>
        <end position="76"/>
    </location>
</feature>
<dbReference type="InterPro" id="IPR007730">
    <property type="entry name" value="SPOR-like_dom"/>
</dbReference>
<protein>
    <submittedName>
        <fullName evidence="2">Cell division protein FtsN</fullName>
    </submittedName>
</protein>
<keyword evidence="2" id="KW-0132">Cell division</keyword>
<evidence type="ECO:0000256" key="1">
    <source>
        <dbReference type="SAM" id="MobiDB-lite"/>
    </source>
</evidence>
<organism evidence="2 3">
    <name type="scientific">Mycoavidus cysteinexigens</name>
    <dbReference type="NCBI Taxonomy" id="1553431"/>
    <lineage>
        <taxon>Bacteria</taxon>
        <taxon>Pseudomonadati</taxon>
        <taxon>Pseudomonadota</taxon>
        <taxon>Betaproteobacteria</taxon>
        <taxon>Burkholderiales</taxon>
        <taxon>Burkholderiaceae</taxon>
        <taxon>Mycoavidus</taxon>
    </lineage>
</organism>
<dbReference type="InterPro" id="IPR052521">
    <property type="entry name" value="Cell_div_SPOR-domain"/>
</dbReference>
<dbReference type="GO" id="GO:0032153">
    <property type="term" value="C:cell division site"/>
    <property type="evidence" value="ECO:0007669"/>
    <property type="project" value="TreeGrafter"/>
</dbReference>
<accession>A0A2Z6EY48</accession>
<dbReference type="GO" id="GO:0032506">
    <property type="term" value="P:cytokinetic process"/>
    <property type="evidence" value="ECO:0007669"/>
    <property type="project" value="TreeGrafter"/>
</dbReference>
<dbReference type="RefSeq" id="WP_052393931.1">
    <property type="nucleotide sequence ID" value="NZ_AP018150.1"/>
</dbReference>
<evidence type="ECO:0000313" key="2">
    <source>
        <dbReference type="EMBL" id="BBE10371.1"/>
    </source>
</evidence>
<evidence type="ECO:0000313" key="3">
    <source>
        <dbReference type="Proteomes" id="UP000282597"/>
    </source>
</evidence>
<keyword evidence="2" id="KW-0131">Cell cycle</keyword>
<gene>
    <name evidence="2" type="ORF">MCB1EB_2210</name>
</gene>
<dbReference type="InterPro" id="IPR036680">
    <property type="entry name" value="SPOR-like_sf"/>
</dbReference>
<dbReference type="Proteomes" id="UP000282597">
    <property type="component" value="Chromosome"/>
</dbReference>
<dbReference type="PANTHER" id="PTHR38687">
    <property type="entry name" value="CELL DIVISION PROTEIN DEDD-RELATED"/>
    <property type="match status" value="1"/>
</dbReference>
<sequence length="205" mass="21820">MMKKQRRASKQSGGTLLGLVLGLTIGLAIAVVVALYVTRAPTPFVAKNGTPPNAENLSNPTQADPNRLLQGNSSGQPAAPAGQFSEGPMSPRNPTGDPQIVEVPLSSTAPNRQTANKPEVAPNGANGSYALQVGAYKTKADAEQQRAKLALQGFESKITRYEGAGILYYRVRLGPFPQFEQMNRVRQRLAEAGIDTAIIRPSNNP</sequence>
<reference evidence="2 3" key="1">
    <citation type="journal article" date="2018" name="Microbes Environ.">
        <title>Comparative Genomic Insights into Endofungal Lifestyles of Two Bacterial Endosymbionts, Mycoavidus cysteinexigens and Burkholderia rhizoxinica.</title>
        <authorList>
            <person name="Sharmin D."/>
            <person name="Guo Y."/>
            <person name="Nishizawa T."/>
            <person name="Ohshima S."/>
            <person name="Sato Y."/>
            <person name="Takashima Y."/>
            <person name="Narisawa K."/>
            <person name="Ohta H."/>
        </authorList>
    </citation>
    <scope>NUCLEOTIDE SEQUENCE [LARGE SCALE GENOMIC DNA]</scope>
    <source>
        <strain evidence="2 3">B1-EB</strain>
    </source>
</reference>
<keyword evidence="3" id="KW-1185">Reference proteome</keyword>
<dbReference type="AlphaFoldDB" id="A0A2Z6EY48"/>
<dbReference type="PROSITE" id="PS51724">
    <property type="entry name" value="SPOR"/>
    <property type="match status" value="1"/>
</dbReference>